<evidence type="ECO:0000256" key="5">
    <source>
        <dbReference type="SAM" id="SignalP"/>
    </source>
</evidence>
<dbReference type="Pfam" id="PF13620">
    <property type="entry name" value="CarboxypepD_reg"/>
    <property type="match status" value="1"/>
</dbReference>
<dbReference type="EMBL" id="JBHUOX010000001">
    <property type="protein sequence ID" value="MFD2999216.1"/>
    <property type="molecule type" value="Genomic_DNA"/>
</dbReference>
<dbReference type="InterPro" id="IPR008969">
    <property type="entry name" value="CarboxyPept-like_regulatory"/>
</dbReference>
<reference evidence="9" key="1">
    <citation type="journal article" date="2019" name="Int. J. Syst. Evol. Microbiol.">
        <title>The Global Catalogue of Microorganisms (GCM) 10K type strain sequencing project: providing services to taxonomists for standard genome sequencing and annotation.</title>
        <authorList>
            <consortium name="The Broad Institute Genomics Platform"/>
            <consortium name="The Broad Institute Genome Sequencing Center for Infectious Disease"/>
            <person name="Wu L."/>
            <person name="Ma J."/>
        </authorList>
    </citation>
    <scope>NUCLEOTIDE SEQUENCE [LARGE SCALE GENOMIC DNA]</scope>
    <source>
        <strain evidence="9">KCTC 23984</strain>
    </source>
</reference>
<dbReference type="Pfam" id="PF14905">
    <property type="entry name" value="OMP_b-brl_3"/>
    <property type="match status" value="1"/>
</dbReference>
<dbReference type="InterPro" id="IPR036942">
    <property type="entry name" value="Beta-barrel_TonB_sf"/>
</dbReference>
<dbReference type="Gene3D" id="2.170.130.10">
    <property type="entry name" value="TonB-dependent receptor, plug domain"/>
    <property type="match status" value="1"/>
</dbReference>
<feature type="domain" description="TonB-dependent receptor plug" evidence="6">
    <location>
        <begin position="154"/>
        <end position="246"/>
    </location>
</feature>
<keyword evidence="9" id="KW-1185">Reference proteome</keyword>
<organism evidence="8 9">
    <name type="scientific">Pontibacter toksunensis</name>
    <dbReference type="NCBI Taxonomy" id="1332631"/>
    <lineage>
        <taxon>Bacteria</taxon>
        <taxon>Pseudomonadati</taxon>
        <taxon>Bacteroidota</taxon>
        <taxon>Cytophagia</taxon>
        <taxon>Cytophagales</taxon>
        <taxon>Hymenobacteraceae</taxon>
        <taxon>Pontibacter</taxon>
    </lineage>
</organism>
<proteinExistence type="predicted"/>
<feature type="chain" id="PRO_5046519860" evidence="5">
    <location>
        <begin position="23"/>
        <end position="988"/>
    </location>
</feature>
<sequence length="988" mass="106995">MKNTYLSSIVLACLCQVAVAQAPSGSGSLYATTQVTGATAQMNVAARISGTVIDAATRQPVPYATIALVNPATSKPVDGTMADDQGRFMLEKVANGAYRVAISFIGYEAKTLDIEVTDRNASIDLGKIGISSTAKALQEVVVEGQRAMIEEKVDRTVYNAENDESNRGGDAADVLRKVPMLSVDLDGNVSMRGSQNIRVLINNRPSTITAGSVADALKQIPADMIRSVEVITSPSAKYDAEGSAGIINIVTKKNTLQGGTLNIDTGIGLRGSNLGLNGSYRIGKMGFSLGGFGRAGYNMPGSFENTQTTATANEGQNVIRQEADTRNNMMFGRYTFGWDYDINEKNYINASVQYGLRNGHNFQDGLLTQRYQAGSLFSRSLRDVEVMDNSGTVDVNLNYTHTFRPQQEFSILTQFSRNNRTNNFLNEIFNSDENSLESRLKNINESFNQESTIQLDYTNPIGKNQMVEFGGKQIMRQVISDYETYAADGTGPFTLVEGTNLSNVFNYNQNISAGYFSYTLTTANNYSVKAGTRYEYTTINADFENSENEVSIPSYGVLVPSVNLSKRLKDGNTIKLAYNRRIQRPSLQFLNPNVQNPNQVLPTVGNPELDPEYTNNYELSYSTYFKTTSLNFSAFVRNTNNSIQAVRVPVEDGVLVTSYFNIGQEEAYGGSVFGSINLNNKLTLNGGTDIYYAVLSNNDPNQSASNSGFVYNIRAMGNYNLGQGWGIQGFGFYRGRQVQLQGVQGGFGIYSLNLKKEFNERRGSIGFGAENFLSPTIKVRNELNSPSFSQTSTNVMHNMNFKVNFSYRIGKLTSDAPRRKKKSVSNDDLKGGGEGGGVQDAGATQGGGAPQGAMPVGSGAQGARPAQLGGQRPVQTTAPAPETKAAGTDSTSVTAEQGSLTGRWQGKMGERDLTLDLVADGTDLTGFVQTPMGQLPISEGIVTGDEITFTVLFEGNAVPLKGTKAGDTLKITSHYQGRVMEGTFIKVQ</sequence>
<keyword evidence="5" id="KW-0732">Signal</keyword>
<evidence type="ECO:0000256" key="3">
    <source>
        <dbReference type="ARBA" id="ARBA00023237"/>
    </source>
</evidence>
<comment type="caution">
    <text evidence="8">The sequence shown here is derived from an EMBL/GenBank/DDBJ whole genome shotgun (WGS) entry which is preliminary data.</text>
</comment>
<dbReference type="Pfam" id="PF07715">
    <property type="entry name" value="Plug"/>
    <property type="match status" value="1"/>
</dbReference>
<evidence type="ECO:0000256" key="2">
    <source>
        <dbReference type="ARBA" id="ARBA00023136"/>
    </source>
</evidence>
<protein>
    <submittedName>
        <fullName evidence="8">TonB-dependent receptor domain-containing protein</fullName>
    </submittedName>
</protein>
<keyword evidence="2" id="KW-0472">Membrane</keyword>
<dbReference type="InterPro" id="IPR012910">
    <property type="entry name" value="Plug_dom"/>
</dbReference>
<dbReference type="RefSeq" id="WP_377480374.1">
    <property type="nucleotide sequence ID" value="NZ_JBHUOX010000001.1"/>
</dbReference>
<dbReference type="InterPro" id="IPR041700">
    <property type="entry name" value="OMP_b-brl_3"/>
</dbReference>
<accession>A0ABW6BPP7</accession>
<evidence type="ECO:0000313" key="8">
    <source>
        <dbReference type="EMBL" id="MFD2999216.1"/>
    </source>
</evidence>
<evidence type="ECO:0000259" key="7">
    <source>
        <dbReference type="Pfam" id="PF14905"/>
    </source>
</evidence>
<dbReference type="SUPFAM" id="SSF56935">
    <property type="entry name" value="Porins"/>
    <property type="match status" value="1"/>
</dbReference>
<feature type="compositionally biased region" description="Polar residues" evidence="4">
    <location>
        <begin position="888"/>
        <end position="901"/>
    </location>
</feature>
<keyword evidence="3" id="KW-0998">Cell outer membrane</keyword>
<name>A0ABW6BPP7_9BACT</name>
<dbReference type="PANTHER" id="PTHR40980">
    <property type="entry name" value="PLUG DOMAIN-CONTAINING PROTEIN"/>
    <property type="match status" value="1"/>
</dbReference>
<comment type="subcellular location">
    <subcellularLocation>
        <location evidence="1">Cell outer membrane</location>
    </subcellularLocation>
</comment>
<dbReference type="Gene3D" id="2.40.170.20">
    <property type="entry name" value="TonB-dependent receptor, beta-barrel domain"/>
    <property type="match status" value="1"/>
</dbReference>
<dbReference type="Proteomes" id="UP001597641">
    <property type="component" value="Unassembled WGS sequence"/>
</dbReference>
<dbReference type="Gene3D" id="2.60.40.1120">
    <property type="entry name" value="Carboxypeptidase-like, regulatory domain"/>
    <property type="match status" value="1"/>
</dbReference>
<evidence type="ECO:0000313" key="9">
    <source>
        <dbReference type="Proteomes" id="UP001597641"/>
    </source>
</evidence>
<dbReference type="InterPro" id="IPR037066">
    <property type="entry name" value="Plug_dom_sf"/>
</dbReference>
<evidence type="ECO:0000256" key="4">
    <source>
        <dbReference type="SAM" id="MobiDB-lite"/>
    </source>
</evidence>
<evidence type="ECO:0000256" key="1">
    <source>
        <dbReference type="ARBA" id="ARBA00004442"/>
    </source>
</evidence>
<feature type="region of interest" description="Disordered" evidence="4">
    <location>
        <begin position="814"/>
        <end position="901"/>
    </location>
</feature>
<feature type="signal peptide" evidence="5">
    <location>
        <begin position="1"/>
        <end position="22"/>
    </location>
</feature>
<evidence type="ECO:0000259" key="6">
    <source>
        <dbReference type="Pfam" id="PF07715"/>
    </source>
</evidence>
<feature type="domain" description="Outer membrane protein beta-barrel" evidence="7">
    <location>
        <begin position="402"/>
        <end position="807"/>
    </location>
</feature>
<keyword evidence="8" id="KW-0675">Receptor</keyword>
<gene>
    <name evidence="8" type="ORF">ACFS7Z_02500</name>
</gene>
<dbReference type="SUPFAM" id="SSF49464">
    <property type="entry name" value="Carboxypeptidase regulatory domain-like"/>
    <property type="match status" value="1"/>
</dbReference>
<dbReference type="PANTHER" id="PTHR40980:SF4">
    <property type="entry name" value="TONB-DEPENDENT RECEPTOR-LIKE BETA-BARREL DOMAIN-CONTAINING PROTEIN"/>
    <property type="match status" value="1"/>
</dbReference>
<feature type="compositionally biased region" description="Gly residues" evidence="4">
    <location>
        <begin position="832"/>
        <end position="850"/>
    </location>
</feature>